<evidence type="ECO:0000313" key="2">
    <source>
        <dbReference type="EnsemblPlants" id="AES71663"/>
    </source>
</evidence>
<dbReference type="AlphaFoldDB" id="G7J7A3"/>
<gene>
    <name evidence="1" type="ordered locus">MTR_3g080430</name>
</gene>
<proteinExistence type="predicted"/>
<reference evidence="1 3" key="2">
    <citation type="journal article" date="2014" name="BMC Genomics">
        <title>An improved genome release (version Mt4.0) for the model legume Medicago truncatula.</title>
        <authorList>
            <person name="Tang H."/>
            <person name="Krishnakumar V."/>
            <person name="Bidwell S."/>
            <person name="Rosen B."/>
            <person name="Chan A."/>
            <person name="Zhou S."/>
            <person name="Gentzbittel L."/>
            <person name="Childs K.L."/>
            <person name="Yandell M."/>
            <person name="Gundlach H."/>
            <person name="Mayer K.F."/>
            <person name="Schwartz D.C."/>
            <person name="Town C.D."/>
        </authorList>
    </citation>
    <scope>GENOME REANNOTATION</scope>
    <source>
        <strain evidence="2 3">cv. Jemalong A17</strain>
    </source>
</reference>
<reference evidence="1 3" key="1">
    <citation type="journal article" date="2011" name="Nature">
        <title>The Medicago genome provides insight into the evolution of rhizobial symbioses.</title>
        <authorList>
            <person name="Young N.D."/>
            <person name="Debelle F."/>
            <person name="Oldroyd G.E."/>
            <person name="Geurts R."/>
            <person name="Cannon S.B."/>
            <person name="Udvardi M.K."/>
            <person name="Benedito V.A."/>
            <person name="Mayer K.F."/>
            <person name="Gouzy J."/>
            <person name="Schoof H."/>
            <person name="Van de Peer Y."/>
            <person name="Proost S."/>
            <person name="Cook D.R."/>
            <person name="Meyers B.C."/>
            <person name="Spannagl M."/>
            <person name="Cheung F."/>
            <person name="De Mita S."/>
            <person name="Krishnakumar V."/>
            <person name="Gundlach H."/>
            <person name="Zhou S."/>
            <person name="Mudge J."/>
            <person name="Bharti A.K."/>
            <person name="Murray J.D."/>
            <person name="Naoumkina M.A."/>
            <person name="Rosen B."/>
            <person name="Silverstein K.A."/>
            <person name="Tang H."/>
            <person name="Rombauts S."/>
            <person name="Zhao P.X."/>
            <person name="Zhou P."/>
            <person name="Barbe V."/>
            <person name="Bardou P."/>
            <person name="Bechner M."/>
            <person name="Bellec A."/>
            <person name="Berger A."/>
            <person name="Berges H."/>
            <person name="Bidwell S."/>
            <person name="Bisseling T."/>
            <person name="Choisne N."/>
            <person name="Couloux A."/>
            <person name="Denny R."/>
            <person name="Deshpande S."/>
            <person name="Dai X."/>
            <person name="Doyle J.J."/>
            <person name="Dudez A.M."/>
            <person name="Farmer A.D."/>
            <person name="Fouteau S."/>
            <person name="Franken C."/>
            <person name="Gibelin C."/>
            <person name="Gish J."/>
            <person name="Goldstein S."/>
            <person name="Gonzalez A.J."/>
            <person name="Green P.J."/>
            <person name="Hallab A."/>
            <person name="Hartog M."/>
            <person name="Hua A."/>
            <person name="Humphray S.J."/>
            <person name="Jeong D.H."/>
            <person name="Jing Y."/>
            <person name="Jocker A."/>
            <person name="Kenton S.M."/>
            <person name="Kim D.J."/>
            <person name="Klee K."/>
            <person name="Lai H."/>
            <person name="Lang C."/>
            <person name="Lin S."/>
            <person name="Macmil S.L."/>
            <person name="Magdelenat G."/>
            <person name="Matthews L."/>
            <person name="McCorrison J."/>
            <person name="Monaghan E.L."/>
            <person name="Mun J.H."/>
            <person name="Najar F.Z."/>
            <person name="Nicholson C."/>
            <person name="Noirot C."/>
            <person name="O'Bleness M."/>
            <person name="Paule C.R."/>
            <person name="Poulain J."/>
            <person name="Prion F."/>
            <person name="Qin B."/>
            <person name="Qu C."/>
            <person name="Retzel E.F."/>
            <person name="Riddle C."/>
            <person name="Sallet E."/>
            <person name="Samain S."/>
            <person name="Samson N."/>
            <person name="Sanders I."/>
            <person name="Saurat O."/>
            <person name="Scarpelli C."/>
            <person name="Schiex T."/>
            <person name="Segurens B."/>
            <person name="Severin A.J."/>
            <person name="Sherrier D.J."/>
            <person name="Shi R."/>
            <person name="Sims S."/>
            <person name="Singer S.R."/>
            <person name="Sinharoy S."/>
            <person name="Sterck L."/>
            <person name="Viollet A."/>
            <person name="Wang B.B."/>
            <person name="Wang K."/>
            <person name="Wang M."/>
            <person name="Wang X."/>
            <person name="Warfsmann J."/>
            <person name="Weissenbach J."/>
            <person name="White D.D."/>
            <person name="White J.D."/>
            <person name="Wiley G.B."/>
            <person name="Wincker P."/>
            <person name="Xing Y."/>
            <person name="Yang L."/>
            <person name="Yao Z."/>
            <person name="Ying F."/>
            <person name="Zhai J."/>
            <person name="Zhou L."/>
            <person name="Zuber A."/>
            <person name="Denarie J."/>
            <person name="Dixon R.A."/>
            <person name="May G.D."/>
            <person name="Schwartz D.C."/>
            <person name="Rogers J."/>
            <person name="Quetier F."/>
            <person name="Town C.D."/>
            <person name="Roe B.A."/>
        </authorList>
    </citation>
    <scope>NUCLEOTIDE SEQUENCE [LARGE SCALE GENOMIC DNA]</scope>
    <source>
        <strain evidence="1">A17</strain>
        <strain evidence="2 3">cv. Jemalong A17</strain>
    </source>
</reference>
<reference evidence="2" key="3">
    <citation type="submission" date="2015-04" db="UniProtKB">
        <authorList>
            <consortium name="EnsemblPlants"/>
        </authorList>
    </citation>
    <scope>IDENTIFICATION</scope>
    <source>
        <strain evidence="2">cv. Jemalong A17</strain>
    </source>
</reference>
<dbReference type="Proteomes" id="UP000002051">
    <property type="component" value="Chromosome 3"/>
</dbReference>
<accession>G7J7A3</accession>
<organism evidence="1 3">
    <name type="scientific">Medicago truncatula</name>
    <name type="common">Barrel medic</name>
    <name type="synonym">Medicago tribuloides</name>
    <dbReference type="NCBI Taxonomy" id="3880"/>
    <lineage>
        <taxon>Eukaryota</taxon>
        <taxon>Viridiplantae</taxon>
        <taxon>Streptophyta</taxon>
        <taxon>Embryophyta</taxon>
        <taxon>Tracheophyta</taxon>
        <taxon>Spermatophyta</taxon>
        <taxon>Magnoliopsida</taxon>
        <taxon>eudicotyledons</taxon>
        <taxon>Gunneridae</taxon>
        <taxon>Pentapetalae</taxon>
        <taxon>rosids</taxon>
        <taxon>fabids</taxon>
        <taxon>Fabales</taxon>
        <taxon>Fabaceae</taxon>
        <taxon>Papilionoideae</taxon>
        <taxon>50 kb inversion clade</taxon>
        <taxon>NPAAA clade</taxon>
        <taxon>Hologalegina</taxon>
        <taxon>IRL clade</taxon>
        <taxon>Trifolieae</taxon>
        <taxon>Medicago</taxon>
    </lineage>
</organism>
<sequence>MVNSKVNRFWNGTQYFRKLKVIDSSNSKNLRQTPNVFGVPYLEELCLNDCT</sequence>
<name>G7J7A3_MEDTR</name>
<dbReference type="EMBL" id="CM001219">
    <property type="protein sequence ID" value="AES71663.1"/>
    <property type="molecule type" value="Genomic_DNA"/>
</dbReference>
<evidence type="ECO:0000313" key="1">
    <source>
        <dbReference type="EMBL" id="AES71663.1"/>
    </source>
</evidence>
<dbReference type="PaxDb" id="3880-AES71663"/>
<dbReference type="EnsemblPlants" id="AES71663">
    <property type="protein sequence ID" value="AES71663"/>
    <property type="gene ID" value="MTR_3g080430"/>
</dbReference>
<dbReference type="STRING" id="3880.G7J7A3"/>
<dbReference type="HOGENOM" id="CLU_3109410_0_0_1"/>
<evidence type="ECO:0000313" key="3">
    <source>
        <dbReference type="Proteomes" id="UP000002051"/>
    </source>
</evidence>
<keyword evidence="3" id="KW-1185">Reference proteome</keyword>
<protein>
    <submittedName>
        <fullName evidence="1">TIR-NBS-LRR resistance protein</fullName>
    </submittedName>
</protein>